<dbReference type="InterPro" id="IPR011990">
    <property type="entry name" value="TPR-like_helical_dom_sf"/>
</dbReference>
<keyword evidence="2" id="KW-1185">Reference proteome</keyword>
<accession>A0ABU1TBI3</accession>
<reference evidence="1 2" key="1">
    <citation type="submission" date="2023-07" db="EMBL/GenBank/DDBJ databases">
        <title>Sorghum-associated microbial communities from plants grown in Nebraska, USA.</title>
        <authorList>
            <person name="Schachtman D."/>
        </authorList>
    </citation>
    <scope>NUCLEOTIDE SEQUENCE [LARGE SCALE GENOMIC DNA]</scope>
    <source>
        <strain evidence="1 2">3262</strain>
    </source>
</reference>
<dbReference type="SUPFAM" id="SSF48452">
    <property type="entry name" value="TPR-like"/>
    <property type="match status" value="1"/>
</dbReference>
<name>A0ABU1TBI3_9SPHI</name>
<dbReference type="Pfam" id="PF12771">
    <property type="entry name" value="SusD-like_2"/>
    <property type="match status" value="1"/>
</dbReference>
<sequence length="460" mass="50955">MKKISIYVLVILILTSSCKKVLDVNKDPNNPTDVQEALLLSPIELSVSDQVYAGNASIIVQNFMQTITANQPNPGIWSYQLFNTDFDGDWYNFYVNVLNNLNILNKKAEAGGRYNYAGISKILTAYTLGTATDMWGDIAYSKAFKGSDDFTPAYDKQEDIYKTVQSLLDNGIADINKNSITKPAGDDYFYQGDMTKWKKLAYTLKARYYMHLTKAPGYTAAQQADLALTALSNGMQSNDDDFKFAYSGAAGSENTINLTFSAVSTYILNDTYVEGFKSRNDPRLAKIVKPAKATGLYTGRKVGDPLGDLSKYSYPTDFYAGASSPNYIVNYSEALFIKAEATFIKSGASAAQPVYQDGVKSNLTKLGVASADVNSYLAARGTLTQANAIRLIMEEKSLANFFNIENFTDWRRTGYPAITKVNGALSDIPRRLLYPQSEILTNNQPQLSAKLTDRLWWDVQ</sequence>
<evidence type="ECO:0000313" key="2">
    <source>
        <dbReference type="Proteomes" id="UP001247620"/>
    </source>
</evidence>
<organism evidence="1 2">
    <name type="scientific">Mucilaginibacter pocheonensis</name>
    <dbReference type="NCBI Taxonomy" id="398050"/>
    <lineage>
        <taxon>Bacteria</taxon>
        <taxon>Pseudomonadati</taxon>
        <taxon>Bacteroidota</taxon>
        <taxon>Sphingobacteriia</taxon>
        <taxon>Sphingobacteriales</taxon>
        <taxon>Sphingobacteriaceae</taxon>
        <taxon>Mucilaginibacter</taxon>
    </lineage>
</organism>
<gene>
    <name evidence="1" type="ORF">J2W55_002583</name>
</gene>
<evidence type="ECO:0008006" key="3">
    <source>
        <dbReference type="Google" id="ProtNLM"/>
    </source>
</evidence>
<dbReference type="Gene3D" id="1.25.40.390">
    <property type="match status" value="1"/>
</dbReference>
<dbReference type="EMBL" id="JAVDUU010000002">
    <property type="protein sequence ID" value="MDR6942741.1"/>
    <property type="molecule type" value="Genomic_DNA"/>
</dbReference>
<dbReference type="PROSITE" id="PS51257">
    <property type="entry name" value="PROKAR_LIPOPROTEIN"/>
    <property type="match status" value="1"/>
</dbReference>
<dbReference type="RefSeq" id="WP_310096231.1">
    <property type="nucleotide sequence ID" value="NZ_JAVDUU010000002.1"/>
</dbReference>
<evidence type="ECO:0000313" key="1">
    <source>
        <dbReference type="EMBL" id="MDR6942741.1"/>
    </source>
</evidence>
<proteinExistence type="predicted"/>
<comment type="caution">
    <text evidence="1">The sequence shown here is derived from an EMBL/GenBank/DDBJ whole genome shotgun (WGS) entry which is preliminary data.</text>
</comment>
<dbReference type="InterPro" id="IPR041662">
    <property type="entry name" value="SusD-like_2"/>
</dbReference>
<dbReference type="Proteomes" id="UP001247620">
    <property type="component" value="Unassembled WGS sequence"/>
</dbReference>
<protein>
    <recommendedName>
        <fullName evidence="3">Starch-binding associating with outer membrane</fullName>
    </recommendedName>
</protein>